<protein>
    <submittedName>
        <fullName evidence="1">Uncharacterized protein</fullName>
    </submittedName>
</protein>
<sequence>MKSGSHTKTPLEDQGSLPTWLTLSACSRVCREAVRHVPVRLQTMLSRSHAHSSTGSASSPSREEAVSSAKKGVTELSLLARPDSSAGKRGSGRVCVTPALEAQDDTLPRRKSGPTHSLEARRAKRASSSPRSFSAAHRVE</sequence>
<evidence type="ECO:0000313" key="2">
    <source>
        <dbReference type="Proteomes" id="UP000821845"/>
    </source>
</evidence>
<accession>A0ACB7TML6</accession>
<proteinExistence type="predicted"/>
<gene>
    <name evidence="1" type="ORF">HPB50_018539</name>
</gene>
<evidence type="ECO:0000313" key="1">
    <source>
        <dbReference type="EMBL" id="KAH6947384.1"/>
    </source>
</evidence>
<dbReference type="Proteomes" id="UP000821845">
    <property type="component" value="Chromosome 1"/>
</dbReference>
<keyword evidence="2" id="KW-1185">Reference proteome</keyword>
<name>A0ACB7TML6_HYAAI</name>
<dbReference type="EMBL" id="CM023481">
    <property type="protein sequence ID" value="KAH6947384.1"/>
    <property type="molecule type" value="Genomic_DNA"/>
</dbReference>
<reference evidence="1" key="1">
    <citation type="submission" date="2020-05" db="EMBL/GenBank/DDBJ databases">
        <title>Large-scale comparative analyses of tick genomes elucidate their genetic diversity and vector capacities.</title>
        <authorList>
            <person name="Jia N."/>
            <person name="Wang J."/>
            <person name="Shi W."/>
            <person name="Du L."/>
            <person name="Sun Y."/>
            <person name="Zhan W."/>
            <person name="Jiang J."/>
            <person name="Wang Q."/>
            <person name="Zhang B."/>
            <person name="Ji P."/>
            <person name="Sakyi L.B."/>
            <person name="Cui X."/>
            <person name="Yuan T."/>
            <person name="Jiang B."/>
            <person name="Yang W."/>
            <person name="Lam T.T.-Y."/>
            <person name="Chang Q."/>
            <person name="Ding S."/>
            <person name="Wang X."/>
            <person name="Zhu J."/>
            <person name="Ruan X."/>
            <person name="Zhao L."/>
            <person name="Wei J."/>
            <person name="Que T."/>
            <person name="Du C."/>
            <person name="Cheng J."/>
            <person name="Dai P."/>
            <person name="Han X."/>
            <person name="Huang E."/>
            <person name="Gao Y."/>
            <person name="Liu J."/>
            <person name="Shao H."/>
            <person name="Ye R."/>
            <person name="Li L."/>
            <person name="Wei W."/>
            <person name="Wang X."/>
            <person name="Wang C."/>
            <person name="Yang T."/>
            <person name="Huo Q."/>
            <person name="Li W."/>
            <person name="Guo W."/>
            <person name="Chen H."/>
            <person name="Zhou L."/>
            <person name="Ni X."/>
            <person name="Tian J."/>
            <person name="Zhou Y."/>
            <person name="Sheng Y."/>
            <person name="Liu T."/>
            <person name="Pan Y."/>
            <person name="Xia L."/>
            <person name="Li J."/>
            <person name="Zhao F."/>
            <person name="Cao W."/>
        </authorList>
    </citation>
    <scope>NUCLEOTIDE SEQUENCE</scope>
    <source>
        <strain evidence="1">Hyas-2018</strain>
    </source>
</reference>
<comment type="caution">
    <text evidence="1">The sequence shown here is derived from an EMBL/GenBank/DDBJ whole genome shotgun (WGS) entry which is preliminary data.</text>
</comment>
<organism evidence="1 2">
    <name type="scientific">Hyalomma asiaticum</name>
    <name type="common">Tick</name>
    <dbReference type="NCBI Taxonomy" id="266040"/>
    <lineage>
        <taxon>Eukaryota</taxon>
        <taxon>Metazoa</taxon>
        <taxon>Ecdysozoa</taxon>
        <taxon>Arthropoda</taxon>
        <taxon>Chelicerata</taxon>
        <taxon>Arachnida</taxon>
        <taxon>Acari</taxon>
        <taxon>Parasitiformes</taxon>
        <taxon>Ixodida</taxon>
        <taxon>Ixodoidea</taxon>
        <taxon>Ixodidae</taxon>
        <taxon>Hyalomminae</taxon>
        <taxon>Hyalomma</taxon>
    </lineage>
</organism>